<evidence type="ECO:0000313" key="1">
    <source>
        <dbReference type="EMBL" id="KPL90628.1"/>
    </source>
</evidence>
<dbReference type="OrthoDB" id="163409at2"/>
<gene>
    <name evidence="1" type="ORF">SE18_06065</name>
</gene>
<accession>A0A0P6YBI0</accession>
<dbReference type="AlphaFoldDB" id="A0A0P6YBI0"/>
<protein>
    <recommendedName>
        <fullName evidence="3">Tetratricopeptide repeat protein</fullName>
    </recommendedName>
</protein>
<organism evidence="1 2">
    <name type="scientific">Herpetosiphon geysericola</name>
    <dbReference type="NCBI Taxonomy" id="70996"/>
    <lineage>
        <taxon>Bacteria</taxon>
        <taxon>Bacillati</taxon>
        <taxon>Chloroflexota</taxon>
        <taxon>Chloroflexia</taxon>
        <taxon>Herpetosiphonales</taxon>
        <taxon>Herpetosiphonaceae</taxon>
        <taxon>Herpetosiphon</taxon>
    </lineage>
</organism>
<dbReference type="Gene3D" id="1.25.40.10">
    <property type="entry name" value="Tetratricopeptide repeat domain"/>
    <property type="match status" value="1"/>
</dbReference>
<keyword evidence="2" id="KW-1185">Reference proteome</keyword>
<evidence type="ECO:0008006" key="3">
    <source>
        <dbReference type="Google" id="ProtNLM"/>
    </source>
</evidence>
<dbReference type="SUPFAM" id="SSF48452">
    <property type="entry name" value="TPR-like"/>
    <property type="match status" value="1"/>
</dbReference>
<name>A0A0P6YBI0_9CHLR</name>
<reference evidence="1 2" key="1">
    <citation type="submission" date="2015-07" db="EMBL/GenBank/DDBJ databases">
        <title>Whole genome sequence of Herpetosiphon geysericola DSM 7119.</title>
        <authorList>
            <person name="Hemp J."/>
            <person name="Ward L.M."/>
            <person name="Pace L.A."/>
            <person name="Fischer W.W."/>
        </authorList>
    </citation>
    <scope>NUCLEOTIDE SEQUENCE [LARGE SCALE GENOMIC DNA]</scope>
    <source>
        <strain evidence="1 2">DSM 7119</strain>
    </source>
</reference>
<evidence type="ECO:0000313" key="2">
    <source>
        <dbReference type="Proteomes" id="UP000050277"/>
    </source>
</evidence>
<dbReference type="Proteomes" id="UP000050277">
    <property type="component" value="Unassembled WGS sequence"/>
</dbReference>
<comment type="caution">
    <text evidence="1">The sequence shown here is derived from an EMBL/GenBank/DDBJ whole genome shotgun (WGS) entry which is preliminary data.</text>
</comment>
<dbReference type="EMBL" id="LGKP01000011">
    <property type="protein sequence ID" value="KPL90628.1"/>
    <property type="molecule type" value="Genomic_DNA"/>
</dbReference>
<sequence length="171" mass="18942">MTSDQAATLLETAVAALYAGDRRSARIYLTQVLALEPYHEQALLWLSGAVELPAQQIACLERVLAINPYNHVAIRGLAQLRASVDAPVVAEPERAPWQPPEPLSLSQLAELPVACYACDAQLYASATFCWRCHVAVRCCANCVFRPYTECKVEQAIQSEQSPNCCPWWRPI</sequence>
<proteinExistence type="predicted"/>
<dbReference type="InterPro" id="IPR011990">
    <property type="entry name" value="TPR-like_helical_dom_sf"/>
</dbReference>
<dbReference type="RefSeq" id="WP_054533536.1">
    <property type="nucleotide sequence ID" value="NZ_LGKP01000011.1"/>
</dbReference>
<dbReference type="STRING" id="70996.SE18_06065"/>